<feature type="signal peptide" evidence="1">
    <location>
        <begin position="1"/>
        <end position="21"/>
    </location>
</feature>
<accession>A0A939F1J4</accession>
<name>A0A939F1J4_9BACT</name>
<evidence type="ECO:0000256" key="1">
    <source>
        <dbReference type="SAM" id="SignalP"/>
    </source>
</evidence>
<dbReference type="AlphaFoldDB" id="A0A939F1J4"/>
<keyword evidence="3" id="KW-1185">Reference proteome</keyword>
<gene>
    <name evidence="2" type="ORF">J0X19_24290</name>
</gene>
<dbReference type="EMBL" id="JAFLQZ010000032">
    <property type="protein sequence ID" value="MBO0361101.1"/>
    <property type="molecule type" value="Genomic_DNA"/>
</dbReference>
<evidence type="ECO:0008006" key="4">
    <source>
        <dbReference type="Google" id="ProtNLM"/>
    </source>
</evidence>
<evidence type="ECO:0000313" key="3">
    <source>
        <dbReference type="Proteomes" id="UP000664144"/>
    </source>
</evidence>
<dbReference type="Proteomes" id="UP000664144">
    <property type="component" value="Unassembled WGS sequence"/>
</dbReference>
<evidence type="ECO:0000313" key="2">
    <source>
        <dbReference type="EMBL" id="MBO0361101.1"/>
    </source>
</evidence>
<protein>
    <recommendedName>
        <fullName evidence="4">DUF4476 domain-containing protein</fullName>
    </recommendedName>
</protein>
<dbReference type="RefSeq" id="WP_206987001.1">
    <property type="nucleotide sequence ID" value="NZ_JAFLQZ010000032.1"/>
</dbReference>
<sequence length="258" mass="28462">MKRTILPLLTMLSLTATAAFAQAGMNSYDMADITRGRPTSTRNLNKNTGDHAAAIASTPPLAYYNQGWNAGTVQQLDGQTGPVSGLRYNLGLQWLEVQDASVPNGIRVYPSGSLKSFTLVPGAGQVPHVFREYKYSSTRAGSGRGFMEELNRTGAIRLLVRHTFEERPAEINAALNTEVRPAQQLHVSTLFVVQPSKPDLATELTLDRRSVMRLFKSRAVELDDYAKSQPRILDYTNLNDVLQLVEHYNTLVADTPAK</sequence>
<comment type="caution">
    <text evidence="2">The sequence shown here is derived from an EMBL/GenBank/DDBJ whole genome shotgun (WGS) entry which is preliminary data.</text>
</comment>
<feature type="chain" id="PRO_5038025820" description="DUF4476 domain-containing protein" evidence="1">
    <location>
        <begin position="22"/>
        <end position="258"/>
    </location>
</feature>
<keyword evidence="1" id="KW-0732">Signal</keyword>
<organism evidence="2 3">
    <name type="scientific">Hymenobacter telluris</name>
    <dbReference type="NCBI Taxonomy" id="2816474"/>
    <lineage>
        <taxon>Bacteria</taxon>
        <taxon>Pseudomonadati</taxon>
        <taxon>Bacteroidota</taxon>
        <taxon>Cytophagia</taxon>
        <taxon>Cytophagales</taxon>
        <taxon>Hymenobacteraceae</taxon>
        <taxon>Hymenobacter</taxon>
    </lineage>
</organism>
<proteinExistence type="predicted"/>
<reference evidence="2" key="1">
    <citation type="submission" date="2021-03" db="EMBL/GenBank/DDBJ databases">
        <authorList>
            <person name="Kim M.K."/>
        </authorList>
    </citation>
    <scope>NUCLEOTIDE SEQUENCE</scope>
    <source>
        <strain evidence="2">BT186</strain>
    </source>
</reference>